<accession>A0ABS9H1I3</accession>
<evidence type="ECO:0000256" key="1">
    <source>
        <dbReference type="ARBA" id="ARBA00000085"/>
    </source>
</evidence>
<proteinExistence type="predicted"/>
<protein>
    <recommendedName>
        <fullName evidence="2">histidine kinase</fullName>
        <ecNumber evidence="2">2.7.13.3</ecNumber>
    </recommendedName>
</protein>
<evidence type="ECO:0000313" key="10">
    <source>
        <dbReference type="EMBL" id="MCF6137941.1"/>
    </source>
</evidence>
<gene>
    <name evidence="10" type="ORF">L2716_09425</name>
</gene>
<evidence type="ECO:0000256" key="2">
    <source>
        <dbReference type="ARBA" id="ARBA00012438"/>
    </source>
</evidence>
<dbReference type="Gene3D" id="3.30.565.10">
    <property type="entry name" value="Histidine kinase-like ATPase, C-terminal domain"/>
    <property type="match status" value="1"/>
</dbReference>
<dbReference type="SUPFAM" id="SSF47384">
    <property type="entry name" value="Homodimeric domain of signal transducing histidine kinase"/>
    <property type="match status" value="1"/>
</dbReference>
<dbReference type="SMART" id="SM00388">
    <property type="entry name" value="HisKA"/>
    <property type="match status" value="1"/>
</dbReference>
<organism evidence="10 11">
    <name type="scientific">Pseudalkalibacillus berkeleyi</name>
    <dbReference type="NCBI Taxonomy" id="1069813"/>
    <lineage>
        <taxon>Bacteria</taxon>
        <taxon>Bacillati</taxon>
        <taxon>Bacillota</taxon>
        <taxon>Bacilli</taxon>
        <taxon>Bacillales</taxon>
        <taxon>Fictibacillaceae</taxon>
        <taxon>Pseudalkalibacillus</taxon>
    </lineage>
</organism>
<keyword evidence="6" id="KW-0418">Kinase</keyword>
<evidence type="ECO:0000256" key="7">
    <source>
        <dbReference type="ARBA" id="ARBA00022840"/>
    </source>
</evidence>
<comment type="catalytic activity">
    <reaction evidence="1">
        <text>ATP + protein L-histidine = ADP + protein N-phospho-L-histidine.</text>
        <dbReference type="EC" id="2.7.13.3"/>
    </reaction>
</comment>
<sequence>MQYCQSDNTFAAFQHIMNDLTDDLYLLVKSNGSVIESNKVAQSKIMIEGSVNFYDLCLKEDQPKAYSFLEELSIEGSAIRTLTHPSRSGWITVEYRGKLLNDELVLLGKVQQNAVQNCTKIKSLDYKQKYEKEHEFRKFMFRELEIGILTVTSTNEIDCCNERMKLFFELESVNQLIGQNLLHLNALHPLLSQIQQMTIEIRSTKIVNERFYYEDDILYQVKGMYFESDESIRFVLYDRSHQQRFENLLLYKKQMESVSHLAAGVAHELRNPLSVIQGFIQLSSVTKDFSKYYDTVLSELARMNEIIEDFLSVSRRKMHKQKERPDLIVKSLVHIIQSECLLHNVYFEHDVEECNFYSMMNESMVKQVVLNLLRNSVEAYHNIENNRFIKLSGSVTSTCYEVIFRDQGPGMNETILEQIGKPFFTTKEKGNGIGIALCKKIIEDHGGEFCIRSKLGQGTSIKFTLPLINKKNS</sequence>
<dbReference type="RefSeq" id="WP_236333968.1">
    <property type="nucleotide sequence ID" value="NZ_JAKIJS010000001.1"/>
</dbReference>
<dbReference type="PANTHER" id="PTHR43065:SF46">
    <property type="entry name" value="C4-DICARBOXYLATE TRANSPORT SENSOR PROTEIN DCTB"/>
    <property type="match status" value="1"/>
</dbReference>
<dbReference type="Pfam" id="PF02518">
    <property type="entry name" value="HATPase_c"/>
    <property type="match status" value="1"/>
</dbReference>
<dbReference type="GO" id="GO:0005524">
    <property type="term" value="F:ATP binding"/>
    <property type="evidence" value="ECO:0007669"/>
    <property type="project" value="UniProtKB-KW"/>
</dbReference>
<dbReference type="Pfam" id="PF00512">
    <property type="entry name" value="HisKA"/>
    <property type="match status" value="1"/>
</dbReference>
<dbReference type="SUPFAM" id="SSF55874">
    <property type="entry name" value="ATPase domain of HSP90 chaperone/DNA topoisomerase II/histidine kinase"/>
    <property type="match status" value="1"/>
</dbReference>
<feature type="domain" description="Histidine kinase" evidence="9">
    <location>
        <begin position="264"/>
        <end position="469"/>
    </location>
</feature>
<dbReference type="PANTHER" id="PTHR43065">
    <property type="entry name" value="SENSOR HISTIDINE KINASE"/>
    <property type="match status" value="1"/>
</dbReference>
<dbReference type="SMART" id="SM00387">
    <property type="entry name" value="HATPase_c"/>
    <property type="match status" value="1"/>
</dbReference>
<dbReference type="InterPro" id="IPR036890">
    <property type="entry name" value="HATPase_C_sf"/>
</dbReference>
<evidence type="ECO:0000256" key="3">
    <source>
        <dbReference type="ARBA" id="ARBA00022553"/>
    </source>
</evidence>
<dbReference type="InterPro" id="IPR003661">
    <property type="entry name" value="HisK_dim/P_dom"/>
</dbReference>
<reference evidence="10 11" key="1">
    <citation type="submission" date="2022-01" db="EMBL/GenBank/DDBJ databases">
        <title>Alkalihalobacillus sp. EGI L200015, a novel bacterium isolated from a salt lake sediment.</title>
        <authorList>
            <person name="Gao L."/>
            <person name="Fang B.-Z."/>
            <person name="Li W.-J."/>
        </authorList>
    </citation>
    <scope>NUCLEOTIDE SEQUENCE [LARGE SCALE GENOMIC DNA]</scope>
    <source>
        <strain evidence="10 11">KCTC 12718</strain>
    </source>
</reference>
<evidence type="ECO:0000256" key="8">
    <source>
        <dbReference type="ARBA" id="ARBA00023012"/>
    </source>
</evidence>
<dbReference type="InterPro" id="IPR036097">
    <property type="entry name" value="HisK_dim/P_sf"/>
</dbReference>
<keyword evidence="7 10" id="KW-0067">ATP-binding</keyword>
<comment type="caution">
    <text evidence="10">The sequence shown here is derived from an EMBL/GenBank/DDBJ whole genome shotgun (WGS) entry which is preliminary data.</text>
</comment>
<keyword evidence="5" id="KW-0547">Nucleotide-binding</keyword>
<name>A0ABS9H1I3_9BACL</name>
<keyword evidence="8" id="KW-0902">Two-component regulatory system</keyword>
<keyword evidence="3" id="KW-0597">Phosphoprotein</keyword>
<dbReference type="CDD" id="cd00082">
    <property type="entry name" value="HisKA"/>
    <property type="match status" value="1"/>
</dbReference>
<dbReference type="PROSITE" id="PS50109">
    <property type="entry name" value="HIS_KIN"/>
    <property type="match status" value="1"/>
</dbReference>
<evidence type="ECO:0000256" key="4">
    <source>
        <dbReference type="ARBA" id="ARBA00022679"/>
    </source>
</evidence>
<dbReference type="EMBL" id="JAKIJS010000001">
    <property type="protein sequence ID" value="MCF6137941.1"/>
    <property type="molecule type" value="Genomic_DNA"/>
</dbReference>
<dbReference type="Proteomes" id="UP001649381">
    <property type="component" value="Unassembled WGS sequence"/>
</dbReference>
<evidence type="ECO:0000256" key="5">
    <source>
        <dbReference type="ARBA" id="ARBA00022741"/>
    </source>
</evidence>
<dbReference type="InterPro" id="IPR003594">
    <property type="entry name" value="HATPase_dom"/>
</dbReference>
<evidence type="ECO:0000259" key="9">
    <source>
        <dbReference type="PROSITE" id="PS50109"/>
    </source>
</evidence>
<keyword evidence="4" id="KW-0808">Transferase</keyword>
<dbReference type="InterPro" id="IPR005467">
    <property type="entry name" value="His_kinase_dom"/>
</dbReference>
<keyword evidence="11" id="KW-1185">Reference proteome</keyword>
<dbReference type="PRINTS" id="PR00344">
    <property type="entry name" value="BCTRLSENSOR"/>
</dbReference>
<evidence type="ECO:0000313" key="11">
    <source>
        <dbReference type="Proteomes" id="UP001649381"/>
    </source>
</evidence>
<dbReference type="Gene3D" id="1.10.287.130">
    <property type="match status" value="1"/>
</dbReference>
<evidence type="ECO:0000256" key="6">
    <source>
        <dbReference type="ARBA" id="ARBA00022777"/>
    </source>
</evidence>
<dbReference type="EC" id="2.7.13.3" evidence="2"/>
<dbReference type="InterPro" id="IPR004358">
    <property type="entry name" value="Sig_transdc_His_kin-like_C"/>
</dbReference>